<feature type="domain" description="Urease accessory protein UreE C-terminal" evidence="6">
    <location>
        <begin position="75"/>
        <end position="169"/>
    </location>
</feature>
<dbReference type="HAMAP" id="MF_00822">
    <property type="entry name" value="UreE"/>
    <property type="match status" value="1"/>
</dbReference>
<evidence type="ECO:0000256" key="4">
    <source>
        <dbReference type="HAMAP-Rule" id="MF_00822"/>
    </source>
</evidence>
<evidence type="ECO:0000313" key="7">
    <source>
        <dbReference type="EMBL" id="RGP37017.1"/>
    </source>
</evidence>
<sequence>MTDLPAARRLLKDAPTTCHDVVVLTYDERLIRRKRLVTAHDEGFLVDLPEVTNLDAFWGFALEDGRTIQVVAAEEAVLEITGTDLARYAWHIGNRHTPCQVEPGRLVIRADHVLEAMLRQLGAGVRATSEPFAPEVGAYGMGRPMGHDHGPADGHAHSHSHADSHAHSHSHSHDHDHGHTHPHPHAKS</sequence>
<protein>
    <recommendedName>
        <fullName evidence="4">Urease accessory protein UreE</fullName>
    </recommendedName>
</protein>
<keyword evidence="1 4" id="KW-0963">Cytoplasm</keyword>
<dbReference type="SUPFAM" id="SSF69737">
    <property type="entry name" value="Urease metallochaperone UreE, C-terminal domain"/>
    <property type="match status" value="1"/>
</dbReference>
<dbReference type="CDD" id="cd00571">
    <property type="entry name" value="UreE"/>
    <property type="match status" value="1"/>
</dbReference>
<dbReference type="GO" id="GO:0005737">
    <property type="term" value="C:cytoplasm"/>
    <property type="evidence" value="ECO:0007669"/>
    <property type="project" value="UniProtKB-SubCell"/>
</dbReference>
<comment type="function">
    <text evidence="4">Involved in urease metallocenter assembly. Binds nickel. Probably functions as a nickel donor during metallocenter assembly.</text>
</comment>
<dbReference type="RefSeq" id="WP_118152778.1">
    <property type="nucleotide sequence ID" value="NZ_QWEY01000006.1"/>
</dbReference>
<dbReference type="InterPro" id="IPR007864">
    <property type="entry name" value="UreE_C_dom"/>
</dbReference>
<accession>A0A411Z1T0</accession>
<keyword evidence="8" id="KW-1185">Reference proteome</keyword>
<gene>
    <name evidence="4" type="primary">ureE</name>
    <name evidence="7" type="ORF">D1012_12790</name>
</gene>
<dbReference type="GO" id="GO:0019627">
    <property type="term" value="P:urea metabolic process"/>
    <property type="evidence" value="ECO:0007669"/>
    <property type="project" value="InterPro"/>
</dbReference>
<dbReference type="InterPro" id="IPR036118">
    <property type="entry name" value="UreE_N_sf"/>
</dbReference>
<dbReference type="Pfam" id="PF05194">
    <property type="entry name" value="UreE_C"/>
    <property type="match status" value="1"/>
</dbReference>
<dbReference type="GO" id="GO:0051082">
    <property type="term" value="F:unfolded protein binding"/>
    <property type="evidence" value="ECO:0007669"/>
    <property type="project" value="UniProtKB-UniRule"/>
</dbReference>
<evidence type="ECO:0000256" key="2">
    <source>
        <dbReference type="ARBA" id="ARBA00022596"/>
    </source>
</evidence>
<dbReference type="GO" id="GO:0065003">
    <property type="term" value="P:protein-containing complex assembly"/>
    <property type="evidence" value="ECO:0007669"/>
    <property type="project" value="InterPro"/>
</dbReference>
<evidence type="ECO:0000256" key="3">
    <source>
        <dbReference type="ARBA" id="ARBA00023186"/>
    </source>
</evidence>
<dbReference type="SUPFAM" id="SSF69287">
    <property type="entry name" value="Urease metallochaperone UreE, N-terminal domain"/>
    <property type="match status" value="1"/>
</dbReference>
<keyword evidence="3 4" id="KW-0143">Chaperone</keyword>
<feature type="region of interest" description="Disordered" evidence="5">
    <location>
        <begin position="137"/>
        <end position="188"/>
    </location>
</feature>
<dbReference type="Gene3D" id="2.60.260.20">
    <property type="entry name" value="Urease metallochaperone UreE, N-terminal domain"/>
    <property type="match status" value="1"/>
</dbReference>
<keyword evidence="2 4" id="KW-0533">Nickel</keyword>
<proteinExistence type="inferred from homology"/>
<evidence type="ECO:0000256" key="1">
    <source>
        <dbReference type="ARBA" id="ARBA00022490"/>
    </source>
</evidence>
<dbReference type="GO" id="GO:0016151">
    <property type="term" value="F:nickel cation binding"/>
    <property type="evidence" value="ECO:0007669"/>
    <property type="project" value="UniProtKB-UniRule"/>
</dbReference>
<name>A0A411Z1T0_9RHOB</name>
<dbReference type="OrthoDB" id="9802215at2"/>
<comment type="similarity">
    <text evidence="4">Belongs to the UreE family.</text>
</comment>
<dbReference type="EMBL" id="QWEY01000006">
    <property type="protein sequence ID" value="RGP37017.1"/>
    <property type="molecule type" value="Genomic_DNA"/>
</dbReference>
<feature type="compositionally biased region" description="Basic and acidic residues" evidence="5">
    <location>
        <begin position="145"/>
        <end position="179"/>
    </location>
</feature>
<dbReference type="GO" id="GO:0006457">
    <property type="term" value="P:protein folding"/>
    <property type="evidence" value="ECO:0007669"/>
    <property type="project" value="InterPro"/>
</dbReference>
<evidence type="ECO:0000259" key="6">
    <source>
        <dbReference type="Pfam" id="PF05194"/>
    </source>
</evidence>
<dbReference type="AlphaFoldDB" id="A0A411Z1T0"/>
<dbReference type="Gene3D" id="3.30.70.790">
    <property type="entry name" value="UreE, C-terminal domain"/>
    <property type="match status" value="1"/>
</dbReference>
<evidence type="ECO:0000313" key="8">
    <source>
        <dbReference type="Proteomes" id="UP000284547"/>
    </source>
</evidence>
<evidence type="ECO:0000256" key="5">
    <source>
        <dbReference type="SAM" id="MobiDB-lite"/>
    </source>
</evidence>
<comment type="caution">
    <text evidence="7">The sequence shown here is derived from an EMBL/GenBank/DDBJ whole genome shotgun (WGS) entry which is preliminary data.</text>
</comment>
<dbReference type="Proteomes" id="UP000284547">
    <property type="component" value="Unassembled WGS sequence"/>
</dbReference>
<organism evidence="7 8">
    <name type="scientific">Pseudotabrizicola alkalilacus</name>
    <dbReference type="NCBI Taxonomy" id="2305252"/>
    <lineage>
        <taxon>Bacteria</taxon>
        <taxon>Pseudomonadati</taxon>
        <taxon>Pseudomonadota</taxon>
        <taxon>Alphaproteobacteria</taxon>
        <taxon>Rhodobacterales</taxon>
        <taxon>Paracoccaceae</taxon>
        <taxon>Pseudotabrizicola</taxon>
    </lineage>
</organism>
<comment type="subcellular location">
    <subcellularLocation>
        <location evidence="4">Cytoplasm</location>
    </subcellularLocation>
</comment>
<dbReference type="InterPro" id="IPR012406">
    <property type="entry name" value="UreE"/>
</dbReference>
<reference evidence="7 8" key="1">
    <citation type="submission" date="2018-08" db="EMBL/GenBank/DDBJ databases">
        <title>Flavobacterium tibetense sp. nov., isolated from a wetland YonghuCo on Tibetan Plateau.</title>
        <authorList>
            <person name="Phurbu D."/>
            <person name="Lu H."/>
            <person name="Xing P."/>
        </authorList>
    </citation>
    <scope>NUCLEOTIDE SEQUENCE [LARGE SCALE GENOMIC DNA]</scope>
    <source>
        <strain evidence="7 8">DJC</strain>
    </source>
</reference>